<feature type="compositionally biased region" description="Acidic residues" evidence="1">
    <location>
        <begin position="41"/>
        <end position="53"/>
    </location>
</feature>
<dbReference type="PANTHER" id="PTHR33266:SF1">
    <property type="entry name" value="F-BOX DOMAIN-CONTAINING PROTEIN"/>
    <property type="match status" value="1"/>
</dbReference>
<dbReference type="AlphaFoldDB" id="A0A2I1FWT2"/>
<name>A0A2I1FWT2_9GLOM</name>
<dbReference type="VEuPathDB" id="FungiDB:RhiirA1_446816"/>
<sequence>AQLNISGNVTIYRGSETLEDSKLVTELHNTEDYAYDIIVTENDDESSSSDEKEEDAKQIEPNRIEEAFQVKYQGTTLETFCSRLKLFHNEWYQQIKPHAPYLTIIQSSGSGKTRLVGELRTKGIYILYICKRHESSSGYPASTPYVQKILETIRDYKFGALLSIAIKEIKNKNWSAEEFWNIQIKDDHKAECNDFWRSVFKSLLQQKKLSTDSRDENFVKKLFHKASIVCCIDEAHELLAKATKVKDDETYFVKWRRQIRDISWVGFFNILLSTSGKIGNFLPPVTQDTRSARSHDFVIFPAYLDVNTMDVLAPLAENVGKEYDYTRVVYLGIPLWGSLAQAGVSLINLVHLASQKIRNFSKKNNDYLANLACMACSLSLEVSNCRSRQLDSIPYGNCIRKFKKKTTFGAKDISSLIHPLNSFGKWKKGYKILGIYIDLGLDRENAVESKAELKSRNVPQTRSKNKNNEDKEDVKNDYDQIIYIQGVGSFKCCGKEISERLSKILFTRPWPLDTQWSEFDEKTDLKREDVIKTFLPLVFEQKQSLVDKWQLI</sequence>
<evidence type="ECO:0000313" key="2">
    <source>
        <dbReference type="EMBL" id="PKY38841.1"/>
    </source>
</evidence>
<dbReference type="VEuPathDB" id="FungiDB:RhiirFUN_020609"/>
<accession>A0A2I1FWT2</accession>
<dbReference type="Proteomes" id="UP000234323">
    <property type="component" value="Unassembled WGS sequence"/>
</dbReference>
<comment type="caution">
    <text evidence="2">The sequence shown here is derived from an EMBL/GenBank/DDBJ whole genome shotgun (WGS) entry which is preliminary data.</text>
</comment>
<protein>
    <submittedName>
        <fullName evidence="2">Uncharacterized protein</fullName>
    </submittedName>
</protein>
<feature type="non-terminal residue" evidence="2">
    <location>
        <position position="1"/>
    </location>
</feature>
<dbReference type="VEuPathDB" id="FungiDB:FUN_004600"/>
<evidence type="ECO:0000256" key="1">
    <source>
        <dbReference type="SAM" id="MobiDB-lite"/>
    </source>
</evidence>
<organism evidence="2 3">
    <name type="scientific">Rhizophagus irregularis</name>
    <dbReference type="NCBI Taxonomy" id="588596"/>
    <lineage>
        <taxon>Eukaryota</taxon>
        <taxon>Fungi</taxon>
        <taxon>Fungi incertae sedis</taxon>
        <taxon>Mucoromycota</taxon>
        <taxon>Glomeromycotina</taxon>
        <taxon>Glomeromycetes</taxon>
        <taxon>Glomerales</taxon>
        <taxon>Glomeraceae</taxon>
        <taxon>Rhizophagus</taxon>
    </lineage>
</organism>
<proteinExistence type="predicted"/>
<keyword evidence="3" id="KW-1185">Reference proteome</keyword>
<dbReference type="VEuPathDB" id="FungiDB:RhiirA1_445018"/>
<dbReference type="EMBL" id="LLXI01000042">
    <property type="protein sequence ID" value="PKY38841.1"/>
    <property type="molecule type" value="Genomic_DNA"/>
</dbReference>
<evidence type="ECO:0000313" key="3">
    <source>
        <dbReference type="Proteomes" id="UP000234323"/>
    </source>
</evidence>
<feature type="region of interest" description="Disordered" evidence="1">
    <location>
        <begin position="452"/>
        <end position="471"/>
    </location>
</feature>
<dbReference type="PANTHER" id="PTHR33266">
    <property type="entry name" value="CHROMOSOME 15, WHOLE GENOME SHOTGUN SEQUENCE"/>
    <property type="match status" value="1"/>
</dbReference>
<gene>
    <name evidence="2" type="ORF">RhiirA4_392566</name>
</gene>
<feature type="region of interest" description="Disordered" evidence="1">
    <location>
        <begin position="40"/>
        <end position="60"/>
    </location>
</feature>
<reference evidence="2 3" key="1">
    <citation type="submission" date="2015-10" db="EMBL/GenBank/DDBJ databases">
        <title>Genome analyses suggest a sexual origin of heterokaryosis in a supposedly ancient asexual fungus.</title>
        <authorList>
            <person name="Ropars J."/>
            <person name="Sedzielewska K."/>
            <person name="Noel J."/>
            <person name="Charron P."/>
            <person name="Farinelli L."/>
            <person name="Marton T."/>
            <person name="Kruger M."/>
            <person name="Pelin A."/>
            <person name="Brachmann A."/>
            <person name="Corradi N."/>
        </authorList>
    </citation>
    <scope>NUCLEOTIDE SEQUENCE [LARGE SCALE GENOMIC DNA]</scope>
    <source>
        <strain evidence="2 3">A4</strain>
    </source>
</reference>